<dbReference type="SMART" id="SM00530">
    <property type="entry name" value="HTH_XRE"/>
    <property type="match status" value="1"/>
</dbReference>
<dbReference type="Pfam" id="PF12668">
    <property type="entry name" value="DUF3791"/>
    <property type="match status" value="1"/>
</dbReference>
<evidence type="ECO:0000313" key="3">
    <source>
        <dbReference type="EMBL" id="RHK10333.1"/>
    </source>
</evidence>
<accession>A0A415F3R7</accession>
<dbReference type="PROSITE" id="PS50943">
    <property type="entry name" value="HTH_CROC1"/>
    <property type="match status" value="1"/>
</dbReference>
<dbReference type="Gene3D" id="1.10.260.40">
    <property type="entry name" value="lambda repressor-like DNA-binding domains"/>
    <property type="match status" value="1"/>
</dbReference>
<dbReference type="EMBL" id="QRNB01000034">
    <property type="protein sequence ID" value="RHK10333.1"/>
    <property type="molecule type" value="Genomic_DNA"/>
</dbReference>
<dbReference type="Pfam" id="PF01381">
    <property type="entry name" value="HTH_3"/>
    <property type="match status" value="1"/>
</dbReference>
<keyword evidence="1" id="KW-0812">Transmembrane</keyword>
<protein>
    <submittedName>
        <fullName evidence="3">Helix-turn-helix domain-containing protein</fullName>
    </submittedName>
</protein>
<evidence type="ECO:0000313" key="4">
    <source>
        <dbReference type="Proteomes" id="UP000286211"/>
    </source>
</evidence>
<dbReference type="CDD" id="cd00093">
    <property type="entry name" value="HTH_XRE"/>
    <property type="match status" value="1"/>
</dbReference>
<comment type="caution">
    <text evidence="3">The sequence shown here is derived from an EMBL/GenBank/DDBJ whole genome shotgun (WGS) entry which is preliminary data.</text>
</comment>
<dbReference type="InterPro" id="IPR024269">
    <property type="entry name" value="DUF3791"/>
</dbReference>
<dbReference type="GO" id="GO:0003677">
    <property type="term" value="F:DNA binding"/>
    <property type="evidence" value="ECO:0007669"/>
    <property type="project" value="InterPro"/>
</dbReference>
<sequence>MFNKRRLYLAFVIKVQYFFYTYIPTKEMPVSLEIKELRPDVAKLLLILFSFLHYFKLNKLPVWETLSIFAQKGTDMKKKFDNTDNLLGGIVKKVRLEKGLSQEALGKYVGLGKSSISKIESGKTNISVDDASVLLEAMGEKLNIYIGDQYPSAETKMKATIFVTVAACWFAEDKGITKQKAFNYLQKNQGIRFLEENWEIEQTMPREQIIQDLTHICNNHIAKTKKREGRMIVS</sequence>
<dbReference type="InterPro" id="IPR001387">
    <property type="entry name" value="Cro/C1-type_HTH"/>
</dbReference>
<keyword evidence="1" id="KW-1133">Transmembrane helix</keyword>
<dbReference type="Proteomes" id="UP000286211">
    <property type="component" value="Unassembled WGS sequence"/>
</dbReference>
<gene>
    <name evidence="3" type="ORF">DW079_07795</name>
</gene>
<feature type="domain" description="HTH cro/C1-type" evidence="2">
    <location>
        <begin position="91"/>
        <end position="145"/>
    </location>
</feature>
<feature type="transmembrane region" description="Helical" evidence="1">
    <location>
        <begin position="7"/>
        <end position="25"/>
    </location>
</feature>
<reference evidence="3 4" key="1">
    <citation type="submission" date="2018-08" db="EMBL/GenBank/DDBJ databases">
        <title>A genome reference for cultivated species of the human gut microbiota.</title>
        <authorList>
            <person name="Zou Y."/>
            <person name="Xue W."/>
            <person name="Luo G."/>
        </authorList>
    </citation>
    <scope>NUCLEOTIDE SEQUENCE [LARGE SCALE GENOMIC DNA]</scope>
    <source>
        <strain evidence="3 4">AF46-2NS</strain>
    </source>
</reference>
<name>A0A415F3R7_9BACT</name>
<organism evidence="3 4">
    <name type="scientific">Segatella copri</name>
    <dbReference type="NCBI Taxonomy" id="165179"/>
    <lineage>
        <taxon>Bacteria</taxon>
        <taxon>Pseudomonadati</taxon>
        <taxon>Bacteroidota</taxon>
        <taxon>Bacteroidia</taxon>
        <taxon>Bacteroidales</taxon>
        <taxon>Prevotellaceae</taxon>
        <taxon>Segatella</taxon>
    </lineage>
</organism>
<evidence type="ECO:0000256" key="1">
    <source>
        <dbReference type="SAM" id="Phobius"/>
    </source>
</evidence>
<dbReference type="InterPro" id="IPR010982">
    <property type="entry name" value="Lambda_DNA-bd_dom_sf"/>
</dbReference>
<dbReference type="SUPFAM" id="SSF47413">
    <property type="entry name" value="lambda repressor-like DNA-binding domains"/>
    <property type="match status" value="1"/>
</dbReference>
<evidence type="ECO:0000259" key="2">
    <source>
        <dbReference type="PROSITE" id="PS50943"/>
    </source>
</evidence>
<dbReference type="AlphaFoldDB" id="A0A415F3R7"/>
<proteinExistence type="predicted"/>
<keyword evidence="1" id="KW-0472">Membrane</keyword>